<comment type="caution">
    <text evidence="1">The sequence shown here is derived from an EMBL/GenBank/DDBJ whole genome shotgun (WGS) entry which is preliminary data.</text>
</comment>
<dbReference type="Proteomes" id="UP000276133">
    <property type="component" value="Unassembled WGS sequence"/>
</dbReference>
<reference evidence="1 2" key="1">
    <citation type="journal article" date="2018" name="Sci. Rep.">
        <title>Genomic signatures of local adaptation to the degree of environmental predictability in rotifers.</title>
        <authorList>
            <person name="Franch-Gras L."/>
            <person name="Hahn C."/>
            <person name="Garcia-Roger E.M."/>
            <person name="Carmona M.J."/>
            <person name="Serra M."/>
            <person name="Gomez A."/>
        </authorList>
    </citation>
    <scope>NUCLEOTIDE SEQUENCE [LARGE SCALE GENOMIC DNA]</scope>
    <source>
        <strain evidence="1">HYR1</strain>
    </source>
</reference>
<dbReference type="EMBL" id="REGN01002955">
    <property type="protein sequence ID" value="RNA25244.1"/>
    <property type="molecule type" value="Genomic_DNA"/>
</dbReference>
<evidence type="ECO:0000313" key="1">
    <source>
        <dbReference type="EMBL" id="RNA25244.1"/>
    </source>
</evidence>
<accession>A0A3M7RNX9</accession>
<name>A0A3M7RNX9_BRAPC</name>
<proteinExistence type="predicted"/>
<dbReference type="AlphaFoldDB" id="A0A3M7RNX9"/>
<sequence length="70" mass="8044">MLISKDIELYFIKSNLLKVTESNLFIQFQRRFGMSFFSAGRPLVIKIIDIQSVSDILDVSTRSILDTAFI</sequence>
<evidence type="ECO:0000313" key="2">
    <source>
        <dbReference type="Proteomes" id="UP000276133"/>
    </source>
</evidence>
<gene>
    <name evidence="1" type="ORF">BpHYR1_026904</name>
</gene>
<protein>
    <submittedName>
        <fullName evidence="1">Uncharacterized protein</fullName>
    </submittedName>
</protein>
<organism evidence="1 2">
    <name type="scientific">Brachionus plicatilis</name>
    <name type="common">Marine rotifer</name>
    <name type="synonym">Brachionus muelleri</name>
    <dbReference type="NCBI Taxonomy" id="10195"/>
    <lineage>
        <taxon>Eukaryota</taxon>
        <taxon>Metazoa</taxon>
        <taxon>Spiralia</taxon>
        <taxon>Gnathifera</taxon>
        <taxon>Rotifera</taxon>
        <taxon>Eurotatoria</taxon>
        <taxon>Monogononta</taxon>
        <taxon>Pseudotrocha</taxon>
        <taxon>Ploima</taxon>
        <taxon>Brachionidae</taxon>
        <taxon>Brachionus</taxon>
    </lineage>
</organism>
<keyword evidence="2" id="KW-1185">Reference proteome</keyword>